<name>N1PFE3_DOTSN</name>
<dbReference type="OrthoDB" id="60092at2759"/>
<dbReference type="EMBL" id="KB446542">
    <property type="protein sequence ID" value="EME41333.1"/>
    <property type="molecule type" value="Genomic_DNA"/>
</dbReference>
<dbReference type="eggNOG" id="KOG2810">
    <property type="taxonomic scope" value="Eukaryota"/>
</dbReference>
<dbReference type="SUPFAM" id="SSF55979">
    <property type="entry name" value="DNA clamp"/>
    <property type="match status" value="1"/>
</dbReference>
<keyword evidence="2" id="KW-0227">DNA damage</keyword>
<comment type="similarity">
    <text evidence="1 2">Belongs to the rad9 family.</text>
</comment>
<dbReference type="STRING" id="675120.N1PFE3"/>
<dbReference type="HOGENOM" id="CLU_030657_1_0_1"/>
<dbReference type="PIRSF" id="PIRSF009303">
    <property type="entry name" value="Cell_cycle_RAD9"/>
    <property type="match status" value="1"/>
</dbReference>
<evidence type="ECO:0000256" key="1">
    <source>
        <dbReference type="ARBA" id="ARBA00008494"/>
    </source>
</evidence>
<dbReference type="GO" id="GO:0030896">
    <property type="term" value="C:checkpoint clamp complex"/>
    <property type="evidence" value="ECO:0007669"/>
    <property type="project" value="UniProtKB-UniRule"/>
</dbReference>
<accession>N1PFE3</accession>
<sequence>MATLSFSLTPEATGRVYEQLTCLAKFGDAVSLEARREKLTLTALNSSRTAYASFALDARAFFLNYDFTSNSAGSGGDRFTCRLYNRALQAVFKGRTADARGRETTIDRCDVTLQDQPDNTECRLIVHMVSKHGMTKTYRLIYEAVEVMHALFDKTAATQGWRISSKVLREYIEYFGPKTEQLDMLAQEGERKIVFTSFTEKIQDGKEVLKQPLETAIGLDAREFEDFHMQENVHIVISVKDFRAIVTHAETMKCPISTHFSYPTRPLQFSYENFGIHSEFTLMTTGDYRSASSTPTPKFVSTRSSSRQPSIIPPQSFSRAPSEMLPPARPNAGRPPLGSQSQRSSLREQVRPTVAMGEDPDPDSLFIPNGGWGDEDQTWDPTNYERDEEDEMLGWDASNNDLGASMRSQRPTIRDLKTAPPVRTDRDIHQEQEVGESLDPANMPPTQRLSQVSILLVAFTSSRILLGLLTQTLQLQGMFD</sequence>
<evidence type="ECO:0000313" key="5">
    <source>
        <dbReference type="Proteomes" id="UP000016933"/>
    </source>
</evidence>
<protein>
    <recommendedName>
        <fullName evidence="2">DNA repair protein rad9</fullName>
    </recommendedName>
</protein>
<dbReference type="Gene3D" id="3.70.10.10">
    <property type="match status" value="1"/>
</dbReference>
<dbReference type="InterPro" id="IPR046938">
    <property type="entry name" value="DNA_clamp_sf"/>
</dbReference>
<reference evidence="5" key="1">
    <citation type="journal article" date="2012" name="PLoS Genet.">
        <title>The genomes of the fungal plant pathogens Cladosporium fulvum and Dothistroma septosporum reveal adaptation to different hosts and lifestyles but also signatures of common ancestry.</title>
        <authorList>
            <person name="de Wit P.J.G.M."/>
            <person name="van der Burgt A."/>
            <person name="Oekmen B."/>
            <person name="Stergiopoulos I."/>
            <person name="Abd-Elsalam K.A."/>
            <person name="Aerts A.L."/>
            <person name="Bahkali A.H."/>
            <person name="Beenen H.G."/>
            <person name="Chettri P."/>
            <person name="Cox M.P."/>
            <person name="Datema E."/>
            <person name="de Vries R.P."/>
            <person name="Dhillon B."/>
            <person name="Ganley A.R."/>
            <person name="Griffiths S.A."/>
            <person name="Guo Y."/>
            <person name="Hamelin R.C."/>
            <person name="Henrissat B."/>
            <person name="Kabir M.S."/>
            <person name="Jashni M.K."/>
            <person name="Kema G."/>
            <person name="Klaubauf S."/>
            <person name="Lapidus A."/>
            <person name="Levasseur A."/>
            <person name="Lindquist E."/>
            <person name="Mehrabi R."/>
            <person name="Ohm R.A."/>
            <person name="Owen T.J."/>
            <person name="Salamov A."/>
            <person name="Schwelm A."/>
            <person name="Schijlen E."/>
            <person name="Sun H."/>
            <person name="van den Burg H.A."/>
            <person name="van Ham R.C.H.J."/>
            <person name="Zhang S."/>
            <person name="Goodwin S.B."/>
            <person name="Grigoriev I.V."/>
            <person name="Collemare J."/>
            <person name="Bradshaw R.E."/>
        </authorList>
    </citation>
    <scope>NUCLEOTIDE SEQUENCE [LARGE SCALE GENOMIC DNA]</scope>
    <source>
        <strain evidence="5">NZE10 / CBS 128990</strain>
    </source>
</reference>
<reference evidence="4 5" key="2">
    <citation type="journal article" date="2012" name="PLoS Pathog.">
        <title>Diverse lifestyles and strategies of plant pathogenesis encoded in the genomes of eighteen Dothideomycetes fungi.</title>
        <authorList>
            <person name="Ohm R.A."/>
            <person name="Feau N."/>
            <person name="Henrissat B."/>
            <person name="Schoch C.L."/>
            <person name="Horwitz B.A."/>
            <person name="Barry K.W."/>
            <person name="Condon B.J."/>
            <person name="Copeland A.C."/>
            <person name="Dhillon B."/>
            <person name="Glaser F."/>
            <person name="Hesse C.N."/>
            <person name="Kosti I."/>
            <person name="LaButti K."/>
            <person name="Lindquist E.A."/>
            <person name="Lucas S."/>
            <person name="Salamov A.A."/>
            <person name="Bradshaw R.E."/>
            <person name="Ciuffetti L."/>
            <person name="Hamelin R.C."/>
            <person name="Kema G.H.J."/>
            <person name="Lawrence C."/>
            <person name="Scott J.A."/>
            <person name="Spatafora J.W."/>
            <person name="Turgeon B.G."/>
            <person name="de Wit P.J.G.M."/>
            <person name="Zhong S."/>
            <person name="Goodwin S.B."/>
            <person name="Grigoriev I.V."/>
        </authorList>
    </citation>
    <scope>NUCLEOTIDE SEQUENCE [LARGE SCALE GENOMIC DNA]</scope>
    <source>
        <strain evidence="5">NZE10 / CBS 128990</strain>
    </source>
</reference>
<feature type="region of interest" description="Disordered" evidence="3">
    <location>
        <begin position="288"/>
        <end position="377"/>
    </location>
</feature>
<evidence type="ECO:0000313" key="4">
    <source>
        <dbReference type="EMBL" id="EME41333.1"/>
    </source>
</evidence>
<dbReference type="GO" id="GO:0071479">
    <property type="term" value="P:cellular response to ionizing radiation"/>
    <property type="evidence" value="ECO:0007669"/>
    <property type="project" value="TreeGrafter"/>
</dbReference>
<dbReference type="GO" id="GO:0031573">
    <property type="term" value="P:mitotic intra-S DNA damage checkpoint signaling"/>
    <property type="evidence" value="ECO:0007669"/>
    <property type="project" value="TreeGrafter"/>
</dbReference>
<dbReference type="GO" id="GO:0000076">
    <property type="term" value="P:DNA replication checkpoint signaling"/>
    <property type="evidence" value="ECO:0007669"/>
    <property type="project" value="TreeGrafter"/>
</dbReference>
<dbReference type="InterPro" id="IPR007268">
    <property type="entry name" value="Rad9/Ddc1"/>
</dbReference>
<comment type="function">
    <text evidence="2">Acts in DNA repair and mutagenesis. Involved in promoting resistance to ionizing radiation and UV light, as well as regulating cell cycle progression after irradiation.</text>
</comment>
<proteinExistence type="inferred from homology"/>
<evidence type="ECO:0000256" key="3">
    <source>
        <dbReference type="SAM" id="MobiDB-lite"/>
    </source>
</evidence>
<dbReference type="Proteomes" id="UP000016933">
    <property type="component" value="Unassembled WGS sequence"/>
</dbReference>
<feature type="compositionally biased region" description="Low complexity" evidence="3">
    <location>
        <begin position="301"/>
        <end position="319"/>
    </location>
</feature>
<dbReference type="OMA" id="NETQCRF"/>
<dbReference type="PANTHER" id="PTHR15237">
    <property type="entry name" value="DNA REPAIR PROTEIN RAD9"/>
    <property type="match status" value="1"/>
</dbReference>
<evidence type="ECO:0000256" key="2">
    <source>
        <dbReference type="PIRNR" id="PIRNR009303"/>
    </source>
</evidence>
<organism evidence="4 5">
    <name type="scientific">Dothistroma septosporum (strain NZE10 / CBS 128990)</name>
    <name type="common">Red band needle blight fungus</name>
    <name type="synonym">Mycosphaerella pini</name>
    <dbReference type="NCBI Taxonomy" id="675120"/>
    <lineage>
        <taxon>Eukaryota</taxon>
        <taxon>Fungi</taxon>
        <taxon>Dikarya</taxon>
        <taxon>Ascomycota</taxon>
        <taxon>Pezizomycotina</taxon>
        <taxon>Dothideomycetes</taxon>
        <taxon>Dothideomycetidae</taxon>
        <taxon>Mycosphaerellales</taxon>
        <taxon>Mycosphaerellaceae</taxon>
        <taxon>Dothistroma</taxon>
    </lineage>
</organism>
<dbReference type="GO" id="GO:0006281">
    <property type="term" value="P:DNA repair"/>
    <property type="evidence" value="ECO:0007669"/>
    <property type="project" value="UniProtKB-UniRule"/>
</dbReference>
<dbReference type="InterPro" id="IPR026584">
    <property type="entry name" value="Rad9"/>
</dbReference>
<dbReference type="PANTHER" id="PTHR15237:SF0">
    <property type="entry name" value="CELL CYCLE CHECKPOINT CONTROL PROTEIN"/>
    <property type="match status" value="1"/>
</dbReference>
<dbReference type="Pfam" id="PF04139">
    <property type="entry name" value="Rad9"/>
    <property type="match status" value="1"/>
</dbReference>
<dbReference type="AlphaFoldDB" id="N1PFE3"/>
<keyword evidence="5" id="KW-1185">Reference proteome</keyword>
<gene>
    <name evidence="4" type="ORF">DOTSEDRAFT_176418</name>
</gene>